<dbReference type="NCBIfam" id="NF004837">
    <property type="entry name" value="PRK06187.1"/>
    <property type="match status" value="1"/>
</dbReference>
<proteinExistence type="inferred from homology"/>
<dbReference type="Gene3D" id="3.30.300.30">
    <property type="match status" value="1"/>
</dbReference>
<dbReference type="Proteomes" id="UP001144372">
    <property type="component" value="Unassembled WGS sequence"/>
</dbReference>
<gene>
    <name evidence="5" type="ORF">DAMNIGENAA_05130</name>
</gene>
<evidence type="ECO:0000313" key="6">
    <source>
        <dbReference type="Proteomes" id="UP001144372"/>
    </source>
</evidence>
<dbReference type="PANTHER" id="PTHR43767">
    <property type="entry name" value="LONG-CHAIN-FATTY-ACID--COA LIGASE"/>
    <property type="match status" value="1"/>
</dbReference>
<dbReference type="Gene3D" id="3.40.50.12780">
    <property type="entry name" value="N-terminal domain of ligase-like"/>
    <property type="match status" value="1"/>
</dbReference>
<dbReference type="FunFam" id="3.30.300.30:FF:000008">
    <property type="entry name" value="2,3-dihydroxybenzoate-AMP ligase"/>
    <property type="match status" value="1"/>
</dbReference>
<dbReference type="InterPro" id="IPR020845">
    <property type="entry name" value="AMP-binding_CS"/>
</dbReference>
<dbReference type="InterPro" id="IPR000873">
    <property type="entry name" value="AMP-dep_synth/lig_dom"/>
</dbReference>
<keyword evidence="6" id="KW-1185">Reference proteome</keyword>
<keyword evidence="2" id="KW-0436">Ligase</keyword>
<name>A0A9W6FT63_9BACT</name>
<dbReference type="InterPro" id="IPR025110">
    <property type="entry name" value="AMP-bd_C"/>
</dbReference>
<dbReference type="InterPro" id="IPR050237">
    <property type="entry name" value="ATP-dep_AMP-bd_enzyme"/>
</dbReference>
<dbReference type="InterPro" id="IPR042099">
    <property type="entry name" value="ANL_N_sf"/>
</dbReference>
<dbReference type="SUPFAM" id="SSF56801">
    <property type="entry name" value="Acetyl-CoA synthetase-like"/>
    <property type="match status" value="1"/>
</dbReference>
<dbReference type="Pfam" id="PF13193">
    <property type="entry name" value="AMP-binding_C"/>
    <property type="match status" value="1"/>
</dbReference>
<dbReference type="CDD" id="cd17631">
    <property type="entry name" value="FACL_FadD13-like"/>
    <property type="match status" value="1"/>
</dbReference>
<dbReference type="PROSITE" id="PS00455">
    <property type="entry name" value="AMP_BINDING"/>
    <property type="match status" value="1"/>
</dbReference>
<reference evidence="5" key="1">
    <citation type="submission" date="2022-12" db="EMBL/GenBank/DDBJ databases">
        <title>Reference genome sequencing for broad-spectrum identification of bacterial and archaeal isolates by mass spectrometry.</title>
        <authorList>
            <person name="Sekiguchi Y."/>
            <person name="Tourlousse D.M."/>
        </authorList>
    </citation>
    <scope>NUCLEOTIDE SEQUENCE</scope>
    <source>
        <strain evidence="5">ASRB1</strain>
    </source>
</reference>
<dbReference type="GO" id="GO:0016878">
    <property type="term" value="F:acid-thiol ligase activity"/>
    <property type="evidence" value="ECO:0007669"/>
    <property type="project" value="UniProtKB-ARBA"/>
</dbReference>
<organism evidence="5 6">
    <name type="scientific">Desulforhabdus amnigena</name>
    <dbReference type="NCBI Taxonomy" id="40218"/>
    <lineage>
        <taxon>Bacteria</taxon>
        <taxon>Pseudomonadati</taxon>
        <taxon>Thermodesulfobacteriota</taxon>
        <taxon>Syntrophobacteria</taxon>
        <taxon>Syntrophobacterales</taxon>
        <taxon>Syntrophobacteraceae</taxon>
        <taxon>Desulforhabdus</taxon>
    </lineage>
</organism>
<dbReference type="Pfam" id="PF00501">
    <property type="entry name" value="AMP-binding"/>
    <property type="match status" value="1"/>
</dbReference>
<comment type="similarity">
    <text evidence="1">Belongs to the ATP-dependent AMP-binding enzyme family.</text>
</comment>
<comment type="caution">
    <text evidence="5">The sequence shown here is derived from an EMBL/GenBank/DDBJ whole genome shotgun (WGS) entry which is preliminary data.</text>
</comment>
<feature type="domain" description="AMP-binding enzyme C-terminal" evidence="4">
    <location>
        <begin position="421"/>
        <end position="496"/>
    </location>
</feature>
<evidence type="ECO:0000259" key="3">
    <source>
        <dbReference type="Pfam" id="PF00501"/>
    </source>
</evidence>
<evidence type="ECO:0000313" key="5">
    <source>
        <dbReference type="EMBL" id="GLI33080.1"/>
    </source>
</evidence>
<dbReference type="RefSeq" id="WP_281792098.1">
    <property type="nucleotide sequence ID" value="NZ_BSDR01000001.1"/>
</dbReference>
<dbReference type="InterPro" id="IPR045851">
    <property type="entry name" value="AMP-bd_C_sf"/>
</dbReference>
<evidence type="ECO:0000256" key="1">
    <source>
        <dbReference type="ARBA" id="ARBA00006432"/>
    </source>
</evidence>
<evidence type="ECO:0000256" key="2">
    <source>
        <dbReference type="ARBA" id="ARBA00022598"/>
    </source>
</evidence>
<dbReference type="EMBL" id="BSDR01000001">
    <property type="protein sequence ID" value="GLI33080.1"/>
    <property type="molecule type" value="Genomic_DNA"/>
</dbReference>
<sequence>MYTLGDIPRCSARSFPTRTAISFEGTSLTYAELNQRVNRLCNSLRVQGIGKEDRLAVLSENTYKYLEIYFAAGKLGISVTPLNFRLADPEIIHIINDSESTVLFAGDGYEERAMQMAGSLPGIRQWIAMDNRAAGFDFYEDLLASASVDEPESDTNEEDMAILMYTGGTTGLPKGVMMTHRALVTGFISTALTFSFSKQDITCFVLPLFHVSFWPAFAHLLVGGKVVIMRRPEVAGVLELIQDQRCTHINAVPTLYNWMLQLVHQGAYDLSSLRIMTYAGSPFPPELLKKCIERFGPIFMQAYGMTECIGGTSLSMEDHCLEGERSRLLASAGRPIIGVDVAVTGTDDKPLPPGEIGEIILRGKCVMKGYWKNPDLTAETLRGGWYHTGDMGYLDKDGYLFLVDRKADMIVTGGENVYPKEVEDVLYQHPAVSMAAVVSAPDEKWGERVQAVVVLKPDQKVNEEELIAHCKSLLAGYKCPKAIDFRDSLPTTAVGKILRKDIKKTFWQGYERTIN</sequence>
<dbReference type="PANTHER" id="PTHR43767:SF1">
    <property type="entry name" value="NONRIBOSOMAL PEPTIDE SYNTHASE PES1 (EUROFUNG)-RELATED"/>
    <property type="match status" value="1"/>
</dbReference>
<feature type="domain" description="AMP-dependent synthetase/ligase" evidence="3">
    <location>
        <begin position="11"/>
        <end position="371"/>
    </location>
</feature>
<protein>
    <submittedName>
        <fullName evidence="5">Acyl-CoA synthetase</fullName>
    </submittedName>
</protein>
<evidence type="ECO:0000259" key="4">
    <source>
        <dbReference type="Pfam" id="PF13193"/>
    </source>
</evidence>
<dbReference type="AlphaFoldDB" id="A0A9W6FT63"/>
<accession>A0A9W6FT63</accession>